<evidence type="ECO:0000313" key="6">
    <source>
        <dbReference type="Proteomes" id="UP000198339"/>
    </source>
</evidence>
<dbReference type="InterPro" id="IPR001753">
    <property type="entry name" value="Enoyl-CoA_hydra/iso"/>
</dbReference>
<proteinExistence type="inferred from homology"/>
<dbReference type="InterPro" id="IPR014748">
    <property type="entry name" value="Enoyl-CoA_hydra_C"/>
</dbReference>
<reference evidence="5 6" key="1">
    <citation type="submission" date="2017-06" db="EMBL/GenBank/DDBJ databases">
        <authorList>
            <person name="Kim H.J."/>
            <person name="Triplett B.A."/>
        </authorList>
    </citation>
    <scope>NUCLEOTIDE SEQUENCE [LARGE SCALE GENOMIC DNA]</scope>
    <source>
        <strain evidence="5 6">DS15</strain>
    </source>
</reference>
<dbReference type="OrthoDB" id="7225138at2"/>
<evidence type="ECO:0000256" key="3">
    <source>
        <dbReference type="ARBA" id="ARBA00023239"/>
    </source>
</evidence>
<dbReference type="NCBIfam" id="NF006100">
    <property type="entry name" value="PRK08252.1"/>
    <property type="match status" value="1"/>
</dbReference>
<dbReference type="GO" id="GO:0006635">
    <property type="term" value="P:fatty acid beta-oxidation"/>
    <property type="evidence" value="ECO:0007669"/>
    <property type="project" value="TreeGrafter"/>
</dbReference>
<dbReference type="PANTHER" id="PTHR11941:SF169">
    <property type="entry name" value="(7AS)-7A-METHYL-1,5-DIOXO-2,3,5,6,7,7A-HEXAHYDRO-1H-INDENE-CARBOXYL-COA HYDROLASE"/>
    <property type="match status" value="1"/>
</dbReference>
<dbReference type="PANTHER" id="PTHR11941">
    <property type="entry name" value="ENOYL-COA HYDRATASE-RELATED"/>
    <property type="match status" value="1"/>
</dbReference>
<dbReference type="Gene3D" id="1.10.12.10">
    <property type="entry name" value="Lyase 2-enoyl-coa Hydratase, Chain A, domain 2"/>
    <property type="match status" value="1"/>
</dbReference>
<dbReference type="RefSeq" id="WP_089215625.1">
    <property type="nucleotide sequence ID" value="NZ_FZPA01000005.1"/>
</dbReference>
<dbReference type="EMBL" id="FZPA01000005">
    <property type="protein sequence ID" value="SNS78738.1"/>
    <property type="molecule type" value="Genomic_DNA"/>
</dbReference>
<evidence type="ECO:0000256" key="4">
    <source>
        <dbReference type="RuleBase" id="RU003707"/>
    </source>
</evidence>
<name>A0A239HCI3_9SPHN</name>
<organism evidence="5 6">
    <name type="scientific">Sphingopyxis indica</name>
    <dbReference type="NCBI Taxonomy" id="436663"/>
    <lineage>
        <taxon>Bacteria</taxon>
        <taxon>Pseudomonadati</taxon>
        <taxon>Pseudomonadota</taxon>
        <taxon>Alphaproteobacteria</taxon>
        <taxon>Sphingomonadales</taxon>
        <taxon>Sphingomonadaceae</taxon>
        <taxon>Sphingopyxis</taxon>
    </lineage>
</organism>
<dbReference type="Pfam" id="PF00378">
    <property type="entry name" value="ECH_1"/>
    <property type="match status" value="1"/>
</dbReference>
<evidence type="ECO:0000313" key="5">
    <source>
        <dbReference type="EMBL" id="SNS78738.1"/>
    </source>
</evidence>
<evidence type="ECO:0000256" key="1">
    <source>
        <dbReference type="ARBA" id="ARBA00005254"/>
    </source>
</evidence>
<dbReference type="SUPFAM" id="SSF52096">
    <property type="entry name" value="ClpP/crotonase"/>
    <property type="match status" value="1"/>
</dbReference>
<dbReference type="GO" id="GO:0016829">
    <property type="term" value="F:lyase activity"/>
    <property type="evidence" value="ECO:0007669"/>
    <property type="project" value="UniProtKB-KW"/>
</dbReference>
<dbReference type="InterPro" id="IPR029045">
    <property type="entry name" value="ClpP/crotonase-like_dom_sf"/>
</dbReference>
<dbReference type="InterPro" id="IPR018376">
    <property type="entry name" value="Enoyl-CoA_hyd/isom_CS"/>
</dbReference>
<gene>
    <name evidence="5" type="ORF">SAMN06295955_10575</name>
</gene>
<dbReference type="CDD" id="cd06558">
    <property type="entry name" value="crotonase-like"/>
    <property type="match status" value="1"/>
</dbReference>
<dbReference type="AlphaFoldDB" id="A0A239HCI3"/>
<comment type="similarity">
    <text evidence="1 4">Belongs to the enoyl-CoA hydratase/isomerase family.</text>
</comment>
<dbReference type="PROSITE" id="PS00166">
    <property type="entry name" value="ENOYL_COA_HYDRATASE"/>
    <property type="match status" value="1"/>
</dbReference>
<dbReference type="Proteomes" id="UP000198339">
    <property type="component" value="Unassembled WGS sequence"/>
</dbReference>
<evidence type="ECO:0000256" key="2">
    <source>
        <dbReference type="ARBA" id="ARBA00023098"/>
    </source>
</evidence>
<accession>A0A239HCI3</accession>
<keyword evidence="6" id="KW-1185">Reference proteome</keyword>
<keyword evidence="2" id="KW-0443">Lipid metabolism</keyword>
<dbReference type="Gene3D" id="3.90.226.10">
    <property type="entry name" value="2-enoyl-CoA Hydratase, Chain A, domain 1"/>
    <property type="match status" value="1"/>
</dbReference>
<keyword evidence="3" id="KW-0456">Lyase</keyword>
<protein>
    <submittedName>
        <fullName evidence="5">Enoyl-CoA hydratase</fullName>
    </submittedName>
</protein>
<sequence>MTEYIQTEVRGHILIIRLNRPEARNAFNKGMAEKMESIIDDYDANPALRAAIIVAEGPTFSAGQDLIAAAKGERAVTRKRGGFGIMGQPPLKPLIAAVEGQALAGGMELTLCCDIIVASRAAVFGLSEAKRGLVAVGGGCFRLPRRIPHQVAMEMIVTAEPRPAEDMARLGYVNHLVEPGQALEAALEYAALIVRNAPLAVQASKTIAARSAAEQWTDAEAWEKQAEIVAPLRRSEDMQEGLRAFAEKRDPVWQGK</sequence>